<keyword evidence="15" id="KW-1185">Reference proteome</keyword>
<proteinExistence type="inferred from homology"/>
<dbReference type="SUPFAM" id="SSF51344">
    <property type="entry name" value="Epsilon subunit of F1F0-ATP synthase N-terminal domain"/>
    <property type="match status" value="1"/>
</dbReference>
<dbReference type="NCBIfam" id="NF009983">
    <property type="entry name" value="PRK13449.1"/>
    <property type="match status" value="1"/>
</dbReference>
<evidence type="ECO:0000256" key="11">
    <source>
        <dbReference type="RuleBase" id="RU003656"/>
    </source>
</evidence>
<evidence type="ECO:0000256" key="8">
    <source>
        <dbReference type="ARBA" id="ARBA00023196"/>
    </source>
</evidence>
<evidence type="ECO:0000259" key="13">
    <source>
        <dbReference type="Pfam" id="PF02823"/>
    </source>
</evidence>
<dbReference type="InterPro" id="IPR001469">
    <property type="entry name" value="ATP_synth_F1_dsu/esu"/>
</dbReference>
<dbReference type="PANTHER" id="PTHR13822">
    <property type="entry name" value="ATP SYNTHASE DELTA/EPSILON CHAIN"/>
    <property type="match status" value="1"/>
</dbReference>
<evidence type="ECO:0000256" key="9">
    <source>
        <dbReference type="ARBA" id="ARBA00023310"/>
    </source>
</evidence>
<evidence type="ECO:0000313" key="14">
    <source>
        <dbReference type="EMBL" id="EMD83701.1"/>
    </source>
</evidence>
<feature type="region of interest" description="Disordered" evidence="12">
    <location>
        <begin position="105"/>
        <end position="133"/>
    </location>
</feature>
<dbReference type="GO" id="GO:0045259">
    <property type="term" value="C:proton-transporting ATP synthase complex"/>
    <property type="evidence" value="ECO:0007669"/>
    <property type="project" value="UniProtKB-KW"/>
</dbReference>
<evidence type="ECO:0000256" key="2">
    <source>
        <dbReference type="ARBA" id="ARBA00004184"/>
    </source>
</evidence>
<dbReference type="Gene3D" id="2.60.15.10">
    <property type="entry name" value="F0F1 ATP synthase delta/epsilon subunit, N-terminal"/>
    <property type="match status" value="1"/>
</dbReference>
<dbReference type="PANTHER" id="PTHR13822:SF10">
    <property type="entry name" value="ATP SYNTHASE EPSILON CHAIN, CHLOROPLASTIC"/>
    <property type="match status" value="1"/>
</dbReference>
<evidence type="ECO:0000256" key="6">
    <source>
        <dbReference type="ARBA" id="ARBA00023065"/>
    </source>
</evidence>
<gene>
    <name evidence="10" type="primary">atpC</name>
    <name evidence="14" type="ORF">C725_0673</name>
</gene>
<dbReference type="NCBIfam" id="NF001851">
    <property type="entry name" value="PRK00571.2-4"/>
    <property type="match status" value="1"/>
</dbReference>
<name>M2TPK0_9SPHN</name>
<dbReference type="EMBL" id="AMRV01000002">
    <property type="protein sequence ID" value="EMD83701.1"/>
    <property type="molecule type" value="Genomic_DNA"/>
</dbReference>
<dbReference type="GO" id="GO:0005524">
    <property type="term" value="F:ATP binding"/>
    <property type="evidence" value="ECO:0007669"/>
    <property type="project" value="UniProtKB-UniRule"/>
</dbReference>
<dbReference type="HAMAP" id="MF_00530">
    <property type="entry name" value="ATP_synth_epsil_bac"/>
    <property type="match status" value="1"/>
</dbReference>
<comment type="similarity">
    <text evidence="3 10 11">Belongs to the ATPase epsilon chain family.</text>
</comment>
<dbReference type="InterPro" id="IPR036771">
    <property type="entry name" value="ATPsynth_dsu/esu_N"/>
</dbReference>
<comment type="function">
    <text evidence="1 10">Produces ATP from ADP in the presence of a proton gradient across the membrane.</text>
</comment>
<comment type="subcellular location">
    <subcellularLocation>
        <location evidence="10">Cell membrane</location>
        <topology evidence="10">Peripheral membrane protein</topology>
    </subcellularLocation>
    <subcellularLocation>
        <location evidence="2">Endomembrane system</location>
        <topology evidence="2">Peripheral membrane protein</topology>
    </subcellularLocation>
</comment>
<protein>
    <recommendedName>
        <fullName evidence="10">ATP synthase epsilon chain</fullName>
    </recommendedName>
    <alternativeName>
        <fullName evidence="10">ATP synthase F1 sector epsilon subunit</fullName>
    </alternativeName>
    <alternativeName>
        <fullName evidence="10">F-ATPase epsilon subunit</fullName>
    </alternativeName>
</protein>
<evidence type="ECO:0000256" key="4">
    <source>
        <dbReference type="ARBA" id="ARBA00022448"/>
    </source>
</evidence>
<organism evidence="14 15">
    <name type="scientific">Pacificimonas flava</name>
    <dbReference type="NCBI Taxonomy" id="1234595"/>
    <lineage>
        <taxon>Bacteria</taxon>
        <taxon>Pseudomonadati</taxon>
        <taxon>Pseudomonadota</taxon>
        <taxon>Alphaproteobacteria</taxon>
        <taxon>Sphingomonadales</taxon>
        <taxon>Sphingosinicellaceae</taxon>
        <taxon>Pacificimonas</taxon>
    </lineage>
</organism>
<sequence>MALQFELVSPEKQLRSGTVHQVVVPGAEGDFAVLEGHAPMMSTIRAGAIEVYEAAGGPAERIFIEGGFAEVNETGLTILAERAEPVANIDAEQLTAEIERAEQRLARADNDSERAQAEKRLNTLRTKRDVAAN</sequence>
<keyword evidence="4 10" id="KW-0813">Transport</keyword>
<evidence type="ECO:0000256" key="7">
    <source>
        <dbReference type="ARBA" id="ARBA00023136"/>
    </source>
</evidence>
<keyword evidence="9 10" id="KW-0066">ATP synthesis</keyword>
<dbReference type="InterPro" id="IPR020546">
    <property type="entry name" value="ATP_synth_F1_dsu/esu_N"/>
</dbReference>
<dbReference type="OrthoDB" id="9799969at2"/>
<keyword evidence="10" id="KW-1003">Cell membrane</keyword>
<keyword evidence="8 10" id="KW-0139">CF(1)</keyword>
<evidence type="ECO:0000256" key="5">
    <source>
        <dbReference type="ARBA" id="ARBA00022781"/>
    </source>
</evidence>
<dbReference type="PATRIC" id="fig|1234595.3.peg.672"/>
<evidence type="ECO:0000256" key="12">
    <source>
        <dbReference type="SAM" id="MobiDB-lite"/>
    </source>
</evidence>
<keyword evidence="5 10" id="KW-0375">Hydrogen ion transport</keyword>
<dbReference type="AlphaFoldDB" id="M2TPK0"/>
<dbReference type="GO" id="GO:0005886">
    <property type="term" value="C:plasma membrane"/>
    <property type="evidence" value="ECO:0007669"/>
    <property type="project" value="UniProtKB-SubCell"/>
</dbReference>
<reference evidence="14 15" key="1">
    <citation type="journal article" date="2013" name="Genome Announc.">
        <title>Draft Genome Sequence of Strain JLT2015T, Belonging to the Family Sphingomonadaceae of the Alphaproteobacteria.</title>
        <authorList>
            <person name="Tang K."/>
            <person name="Liu K."/>
            <person name="Li S."/>
            <person name="Jiao N."/>
        </authorList>
    </citation>
    <scope>NUCLEOTIDE SEQUENCE [LARGE SCALE GENOMIC DNA]</scope>
    <source>
        <strain evidence="14 15">JLT2015</strain>
    </source>
</reference>
<dbReference type="Pfam" id="PF02823">
    <property type="entry name" value="ATP-synt_DE_N"/>
    <property type="match status" value="1"/>
</dbReference>
<dbReference type="Proteomes" id="UP000011717">
    <property type="component" value="Unassembled WGS sequence"/>
</dbReference>
<accession>M2TPK0</accession>
<dbReference type="CDD" id="cd12152">
    <property type="entry name" value="F1-ATPase_delta"/>
    <property type="match status" value="1"/>
</dbReference>
<dbReference type="GO" id="GO:0046933">
    <property type="term" value="F:proton-transporting ATP synthase activity, rotational mechanism"/>
    <property type="evidence" value="ECO:0007669"/>
    <property type="project" value="UniProtKB-UniRule"/>
</dbReference>
<evidence type="ECO:0000256" key="1">
    <source>
        <dbReference type="ARBA" id="ARBA00003543"/>
    </source>
</evidence>
<evidence type="ECO:0000256" key="3">
    <source>
        <dbReference type="ARBA" id="ARBA00005712"/>
    </source>
</evidence>
<dbReference type="RefSeq" id="WP_008600149.1">
    <property type="nucleotide sequence ID" value="NZ_AMRV01000002.1"/>
</dbReference>
<keyword evidence="7 10" id="KW-0472">Membrane</keyword>
<evidence type="ECO:0000313" key="15">
    <source>
        <dbReference type="Proteomes" id="UP000011717"/>
    </source>
</evidence>
<dbReference type="NCBIfam" id="TIGR01216">
    <property type="entry name" value="ATP_synt_epsi"/>
    <property type="match status" value="1"/>
</dbReference>
<comment type="caution">
    <text evidence="14">The sequence shown here is derived from an EMBL/GenBank/DDBJ whole genome shotgun (WGS) entry which is preliminary data.</text>
</comment>
<keyword evidence="6 10" id="KW-0406">Ion transport</keyword>
<dbReference type="GO" id="GO:0012505">
    <property type="term" value="C:endomembrane system"/>
    <property type="evidence" value="ECO:0007669"/>
    <property type="project" value="UniProtKB-SubCell"/>
</dbReference>
<comment type="subunit">
    <text evidence="10 11">F-type ATPases have 2 components, CF(1) - the catalytic core - and CF(0) - the membrane proton channel. CF(1) has five subunits: alpha(3), beta(3), gamma(1), delta(1), epsilon(1). CF(0) has three main subunits: a, b and c.</text>
</comment>
<feature type="domain" description="ATP synthase F1 complex delta/epsilon subunit N-terminal" evidence="13">
    <location>
        <begin position="3"/>
        <end position="83"/>
    </location>
</feature>
<evidence type="ECO:0000256" key="10">
    <source>
        <dbReference type="HAMAP-Rule" id="MF_00530"/>
    </source>
</evidence>